<dbReference type="Pfam" id="PF00004">
    <property type="entry name" value="AAA"/>
    <property type="match status" value="1"/>
</dbReference>
<dbReference type="AlphaFoldDB" id="A0A2C5XX11"/>
<gene>
    <name evidence="2" type="ORF">CDD81_2382</name>
</gene>
<dbReference type="PANTHER" id="PTHR46411:SF3">
    <property type="entry name" value="AAA+ ATPASE DOMAIN-CONTAINING PROTEIN"/>
    <property type="match status" value="1"/>
</dbReference>
<dbReference type="Pfam" id="PF23232">
    <property type="entry name" value="AAA_lid_13"/>
    <property type="match status" value="1"/>
</dbReference>
<dbReference type="InterPro" id="IPR027417">
    <property type="entry name" value="P-loop_NTPase"/>
</dbReference>
<feature type="domain" description="AAA+ ATPase" evidence="1">
    <location>
        <begin position="343"/>
        <end position="470"/>
    </location>
</feature>
<dbReference type="GO" id="GO:0005524">
    <property type="term" value="F:ATP binding"/>
    <property type="evidence" value="ECO:0007669"/>
    <property type="project" value="InterPro"/>
</dbReference>
<dbReference type="InterPro" id="IPR056599">
    <property type="entry name" value="AAA_lid_fung"/>
</dbReference>
<comment type="caution">
    <text evidence="2">The sequence shown here is derived from an EMBL/GenBank/DDBJ whole genome shotgun (WGS) entry which is preliminary data.</text>
</comment>
<evidence type="ECO:0000313" key="2">
    <source>
        <dbReference type="EMBL" id="PHH59923.1"/>
    </source>
</evidence>
<dbReference type="InterPro" id="IPR003593">
    <property type="entry name" value="AAA+_ATPase"/>
</dbReference>
<dbReference type="SMART" id="SM00382">
    <property type="entry name" value="AAA"/>
    <property type="match status" value="1"/>
</dbReference>
<proteinExistence type="predicted"/>
<dbReference type="Proteomes" id="UP000226192">
    <property type="component" value="Unassembled WGS sequence"/>
</dbReference>
<evidence type="ECO:0000259" key="1">
    <source>
        <dbReference type="SMART" id="SM00382"/>
    </source>
</evidence>
<dbReference type="PANTHER" id="PTHR46411">
    <property type="entry name" value="FAMILY ATPASE, PUTATIVE-RELATED"/>
    <property type="match status" value="1"/>
</dbReference>
<dbReference type="OrthoDB" id="10042665at2759"/>
<dbReference type="InterPro" id="IPR054289">
    <property type="entry name" value="DUF7025"/>
</dbReference>
<sequence length="553" mass="63422">MFRNYPGWYPDSDPYTFYPPFKPLVHKWDDFLELIKTEADKRTKMEMQMFRRELDPLLKAHFSALAEAKATGVIAFKALWLILAPGELMLCYDSDQMSGLRLRAANLIPARLKKPTYWDITLDQCDWNGSRCDVKLIRKEITDFAQPILATKLSVYPLYFAPDHQNIRKALLARGRQFENLRGFHVMICTGKKYIEEYTMQGPREVTKPISGRVIIDSHAYYACQEKVPLALRIWGAKTGSGAQRSDRLVDDDEDTKYKRKEDLKSLSNDECVIANPRVRGFDLKAKEWCEFNVEEIHPPKWDNKPYEKIVLPPGEKELVAALVQKDRPKENRFDDFVQHKGEGTIILLCGPPGVGKTLTVEAMAEKSERPLYVLSASELGTKPSTVEPALQSALQCCELWNAVLLLDEADIFLQTRDSSSLERNELVSIFLRALEYYRGLLFLTTNRIDAIDPAFKSRIDLIIPYKDLTKEARREVWVNFISRLSPKVTEFTKDDFNELAKAEMNGREIKNTVKTALLLAEQDGVFSMQHIKTVLGIRKRIMDLDLGHFTAG</sequence>
<evidence type="ECO:0000313" key="3">
    <source>
        <dbReference type="Proteomes" id="UP000226192"/>
    </source>
</evidence>
<dbReference type="InterPro" id="IPR003959">
    <property type="entry name" value="ATPase_AAA_core"/>
</dbReference>
<dbReference type="Gene3D" id="3.40.50.300">
    <property type="entry name" value="P-loop containing nucleotide triphosphate hydrolases"/>
    <property type="match status" value="1"/>
</dbReference>
<dbReference type="SUPFAM" id="SSF52540">
    <property type="entry name" value="P-loop containing nucleoside triphosphate hydrolases"/>
    <property type="match status" value="1"/>
</dbReference>
<name>A0A2C5XX11_9HYPO</name>
<dbReference type="CDD" id="cd19481">
    <property type="entry name" value="RecA-like_protease"/>
    <property type="match status" value="1"/>
</dbReference>
<organism evidence="2 3">
    <name type="scientific">Ophiocordyceps australis</name>
    <dbReference type="NCBI Taxonomy" id="1399860"/>
    <lineage>
        <taxon>Eukaryota</taxon>
        <taxon>Fungi</taxon>
        <taxon>Dikarya</taxon>
        <taxon>Ascomycota</taxon>
        <taxon>Pezizomycotina</taxon>
        <taxon>Sordariomycetes</taxon>
        <taxon>Hypocreomycetidae</taxon>
        <taxon>Hypocreales</taxon>
        <taxon>Ophiocordycipitaceae</taxon>
        <taxon>Ophiocordyceps</taxon>
    </lineage>
</organism>
<dbReference type="EMBL" id="NJET01000173">
    <property type="protein sequence ID" value="PHH59923.1"/>
    <property type="molecule type" value="Genomic_DNA"/>
</dbReference>
<protein>
    <recommendedName>
        <fullName evidence="1">AAA+ ATPase domain-containing protein</fullName>
    </recommendedName>
</protein>
<dbReference type="STRING" id="1399860.A0A2C5XX11"/>
<dbReference type="Pfam" id="PF22942">
    <property type="entry name" value="DUF7025"/>
    <property type="match status" value="1"/>
</dbReference>
<dbReference type="GO" id="GO:0016887">
    <property type="term" value="F:ATP hydrolysis activity"/>
    <property type="evidence" value="ECO:0007669"/>
    <property type="project" value="InterPro"/>
</dbReference>
<accession>A0A2C5XX11</accession>
<keyword evidence="3" id="KW-1185">Reference proteome</keyword>
<reference evidence="2 3" key="1">
    <citation type="submission" date="2017-06" db="EMBL/GenBank/DDBJ databases">
        <title>Ant-infecting Ophiocordyceps genomes reveal a high diversity of potential behavioral manipulation genes and a possible major role for enterotoxins.</title>
        <authorList>
            <person name="De Bekker C."/>
            <person name="Evans H.C."/>
            <person name="Brachmann A."/>
            <person name="Hughes D.P."/>
        </authorList>
    </citation>
    <scope>NUCLEOTIDE SEQUENCE [LARGE SCALE GENOMIC DNA]</scope>
    <source>
        <strain evidence="2 3">Map64</strain>
    </source>
</reference>